<protein>
    <recommendedName>
        <fullName evidence="4">hydroxymethylglutaryl-CoA lyase</fullName>
        <ecNumber evidence="4">4.1.3.4</ecNumber>
    </recommendedName>
</protein>
<evidence type="ECO:0000256" key="8">
    <source>
        <dbReference type="ARBA" id="ARBA00022833"/>
    </source>
</evidence>
<dbReference type="SUPFAM" id="SSF55486">
    <property type="entry name" value="Metalloproteases ('zincins'), catalytic domain"/>
    <property type="match status" value="1"/>
</dbReference>
<dbReference type="FunFam" id="3.20.20.70:FF:000201">
    <property type="entry name" value="Hydroxymethylglutaryl-CoA lyase"/>
    <property type="match status" value="1"/>
</dbReference>
<dbReference type="SUPFAM" id="SSF51569">
    <property type="entry name" value="Aldolase"/>
    <property type="match status" value="1"/>
</dbReference>
<organism evidence="13 14">
    <name type="scientific">Rotaria magnacalcarata</name>
    <dbReference type="NCBI Taxonomy" id="392030"/>
    <lineage>
        <taxon>Eukaryota</taxon>
        <taxon>Metazoa</taxon>
        <taxon>Spiralia</taxon>
        <taxon>Gnathifera</taxon>
        <taxon>Rotifera</taxon>
        <taxon>Eurotatoria</taxon>
        <taxon>Bdelloidea</taxon>
        <taxon>Philodinida</taxon>
        <taxon>Philodinidae</taxon>
        <taxon>Rotaria</taxon>
    </lineage>
</organism>
<dbReference type="NCBIfam" id="NF004283">
    <property type="entry name" value="PRK05692.1"/>
    <property type="match status" value="1"/>
</dbReference>
<evidence type="ECO:0000256" key="11">
    <source>
        <dbReference type="ARBA" id="ARBA00049877"/>
    </source>
</evidence>
<proteinExistence type="inferred from homology"/>
<dbReference type="PROSITE" id="PS50991">
    <property type="entry name" value="PYR_CT"/>
    <property type="match status" value="1"/>
</dbReference>
<accession>A0A816TV34</accession>
<evidence type="ECO:0000256" key="1">
    <source>
        <dbReference type="ARBA" id="ARBA00001947"/>
    </source>
</evidence>
<dbReference type="GO" id="GO:0008237">
    <property type="term" value="F:metallopeptidase activity"/>
    <property type="evidence" value="ECO:0007669"/>
    <property type="project" value="UniProtKB-KW"/>
</dbReference>
<dbReference type="Proteomes" id="UP000663824">
    <property type="component" value="Unassembled WGS sequence"/>
</dbReference>
<evidence type="ECO:0000313" key="13">
    <source>
        <dbReference type="EMBL" id="CAF2102712.1"/>
    </source>
</evidence>
<dbReference type="AlphaFoldDB" id="A0A816TV34"/>
<evidence type="ECO:0000313" key="14">
    <source>
        <dbReference type="Proteomes" id="UP000663824"/>
    </source>
</evidence>
<dbReference type="PANTHER" id="PTHR42738:SF7">
    <property type="entry name" value="HYDROXYMETHYLGLUTARYL-COA LYASE"/>
    <property type="match status" value="1"/>
</dbReference>
<evidence type="ECO:0000256" key="6">
    <source>
        <dbReference type="ARBA" id="ARBA00022723"/>
    </source>
</evidence>
<evidence type="ECO:0000256" key="2">
    <source>
        <dbReference type="ARBA" id="ARBA00005143"/>
    </source>
</evidence>
<dbReference type="InterPro" id="IPR000138">
    <property type="entry name" value="HMG_CoA_lyase_AS"/>
</dbReference>
<dbReference type="PANTHER" id="PTHR42738">
    <property type="entry name" value="HYDROXYMETHYLGLUTARYL-COA LYASE"/>
    <property type="match status" value="1"/>
</dbReference>
<dbReference type="GO" id="GO:0006508">
    <property type="term" value="P:proteolysis"/>
    <property type="evidence" value="ECO:0007669"/>
    <property type="project" value="UniProtKB-KW"/>
</dbReference>
<evidence type="ECO:0000256" key="5">
    <source>
        <dbReference type="ARBA" id="ARBA00022670"/>
    </source>
</evidence>
<comment type="pathway">
    <text evidence="2">Metabolic intermediate metabolism; (S)-3-hydroxy-3-methylglutaryl-CoA degradation; acetoacetate from (S)-3-hydroxy-3-methylglutaryl-CoA: step 1/1.</text>
</comment>
<evidence type="ECO:0000256" key="7">
    <source>
        <dbReference type="ARBA" id="ARBA00022801"/>
    </source>
</evidence>
<dbReference type="InterPro" id="IPR043594">
    <property type="entry name" value="HMGL"/>
</dbReference>
<feature type="domain" description="Pyruvate carboxyltransferase" evidence="12">
    <location>
        <begin position="383"/>
        <end position="654"/>
    </location>
</feature>
<dbReference type="PROSITE" id="PS01062">
    <property type="entry name" value="HMG_COA_LYASE"/>
    <property type="match status" value="1"/>
</dbReference>
<keyword evidence="5" id="KW-0645">Protease</keyword>
<keyword evidence="9" id="KW-0482">Metalloprotease</keyword>
<dbReference type="UniPathway" id="UPA00896">
    <property type="reaction ID" value="UER00863"/>
</dbReference>
<dbReference type="GO" id="GO:0046872">
    <property type="term" value="F:metal ion binding"/>
    <property type="evidence" value="ECO:0007669"/>
    <property type="project" value="UniProtKB-KW"/>
</dbReference>
<evidence type="ECO:0000256" key="4">
    <source>
        <dbReference type="ARBA" id="ARBA00012910"/>
    </source>
</evidence>
<dbReference type="EMBL" id="CAJNRE010011568">
    <property type="protein sequence ID" value="CAF2102712.1"/>
    <property type="molecule type" value="Genomic_DNA"/>
</dbReference>
<dbReference type="InterPro" id="IPR013785">
    <property type="entry name" value="Aldolase_TIM"/>
</dbReference>
<keyword evidence="8" id="KW-0862">Zinc</keyword>
<comment type="caution">
    <text evidence="13">The sequence shown here is derived from an EMBL/GenBank/DDBJ whole genome shotgun (WGS) entry which is preliminary data.</text>
</comment>
<dbReference type="Gene3D" id="3.20.20.70">
    <property type="entry name" value="Aldolase class I"/>
    <property type="match status" value="1"/>
</dbReference>
<comment type="catalytic activity">
    <reaction evidence="11">
        <text>(3S)-3-hydroxy-3-methylglutaryl-CoA = acetoacetate + acetyl-CoA</text>
        <dbReference type="Rhea" id="RHEA:24404"/>
        <dbReference type="ChEBI" id="CHEBI:13705"/>
        <dbReference type="ChEBI" id="CHEBI:43074"/>
        <dbReference type="ChEBI" id="CHEBI:57288"/>
        <dbReference type="EC" id="4.1.3.4"/>
    </reaction>
</comment>
<dbReference type="InterPro" id="IPR000891">
    <property type="entry name" value="PYR_CT"/>
</dbReference>
<comment type="cofactor">
    <cofactor evidence="1">
        <name>Zn(2+)</name>
        <dbReference type="ChEBI" id="CHEBI:29105"/>
    </cofactor>
</comment>
<dbReference type="InterPro" id="IPR024079">
    <property type="entry name" value="MetalloPept_cat_dom_sf"/>
</dbReference>
<dbReference type="CDD" id="cd07938">
    <property type="entry name" value="DRE_TIM_HMGL"/>
    <property type="match status" value="1"/>
</dbReference>
<dbReference type="Gene3D" id="3.40.390.10">
    <property type="entry name" value="Collagenase (Catalytic Domain)"/>
    <property type="match status" value="1"/>
</dbReference>
<dbReference type="GO" id="GO:0046951">
    <property type="term" value="P:ketone body biosynthetic process"/>
    <property type="evidence" value="ECO:0007669"/>
    <property type="project" value="TreeGrafter"/>
</dbReference>
<evidence type="ECO:0000259" key="12">
    <source>
        <dbReference type="PROSITE" id="PS50991"/>
    </source>
</evidence>
<evidence type="ECO:0000256" key="3">
    <source>
        <dbReference type="ARBA" id="ARBA00009405"/>
    </source>
</evidence>
<dbReference type="GO" id="GO:0004419">
    <property type="term" value="F:hydroxymethylglutaryl-CoA lyase activity"/>
    <property type="evidence" value="ECO:0007669"/>
    <property type="project" value="UniProtKB-EC"/>
</dbReference>
<evidence type="ECO:0000256" key="10">
    <source>
        <dbReference type="ARBA" id="ARBA00023239"/>
    </source>
</evidence>
<dbReference type="Pfam" id="PF00682">
    <property type="entry name" value="HMGL-like"/>
    <property type="match status" value="1"/>
</dbReference>
<keyword evidence="6" id="KW-0479">Metal-binding</keyword>
<comment type="similarity">
    <text evidence="3">Belongs to the HMG-CoA lyase family.</text>
</comment>
<dbReference type="Pfam" id="PF07998">
    <property type="entry name" value="Peptidase_M54"/>
    <property type="match status" value="1"/>
</dbReference>
<gene>
    <name evidence="13" type="ORF">MBJ925_LOCUS22569</name>
</gene>
<evidence type="ECO:0000256" key="9">
    <source>
        <dbReference type="ARBA" id="ARBA00023049"/>
    </source>
</evidence>
<keyword evidence="10" id="KW-0456">Lyase</keyword>
<dbReference type="CDD" id="cd11375">
    <property type="entry name" value="Peptidase_M54"/>
    <property type="match status" value="1"/>
</dbReference>
<dbReference type="InterPro" id="IPR012962">
    <property type="entry name" value="Pept_M54_archaemetzincn"/>
</dbReference>
<sequence length="682" mass="76805">MSKPVKFVRGFHEPKPKDIDKALGNDAPFSNEFKTSFNSLPKPTNDLDWLANYREKGQTYAQFLDQCPFLDDRSSLQEYIYLTLLDNDDRLSILNIDRLVDYTKRFFQMEVKLLPLFTNITWNDKKRTLACTVKGRNNSTSATTLRTRYDSITGHSQICVNHVLNLLKRSVPSDARCLVAITLHDLYSDSSDLFIAGLAQGNCRIAAFSFFRYDPRLEISEEFWYDWKIKRTKSKLMSTIILLRSCRLLTHEIGHLLGIDHCIYYDCLMNGSGHLEEDFSQSLFLCPVDLRKLSKLVDFDVIQRYEQMLDFCTENKFTDETDVLTKRLEILKKEKPATQTKKRSNNGDENDKFNILDTEIIYMFSRIIPSSSISTIRRSSNFVRIFEVGPRDGLQNEKTQVPTPIKVEFVNRLSRTGLKFIEVTSFVSPKWVPQMGDHVEVLAAIDRIPGIRYSALTPNVQGINRVLSLGNKGADEIAIFSAASESFSKANINCSIETSLQRFNEVTQIAREKNLPVRGSISCTVGCPYEGKIKPSQVVPLVEKLFDMGCYEIALADTIGVGTPKSIKELLQAIQSSGISINKLAIHCHDTYGQAIANIAQALDMGIRCVDSSVAGLGGCPYAKGASGNVATEDVLYLLEGLGYETGVDLNRLIDVGQFITNVLKRENMSKVARAILSKRQN</sequence>
<dbReference type="GO" id="GO:0006552">
    <property type="term" value="P:L-leucine catabolic process"/>
    <property type="evidence" value="ECO:0007669"/>
    <property type="project" value="TreeGrafter"/>
</dbReference>
<reference evidence="13" key="1">
    <citation type="submission" date="2021-02" db="EMBL/GenBank/DDBJ databases">
        <authorList>
            <person name="Nowell W R."/>
        </authorList>
    </citation>
    <scope>NUCLEOTIDE SEQUENCE</scope>
</reference>
<keyword evidence="7" id="KW-0378">Hydrolase</keyword>
<name>A0A816TV34_9BILA</name>
<dbReference type="EC" id="4.1.3.4" evidence="4"/>